<dbReference type="SUPFAM" id="SSF53649">
    <property type="entry name" value="Alkaline phosphatase-like"/>
    <property type="match status" value="1"/>
</dbReference>
<dbReference type="PANTHER" id="PTHR43751:SF3">
    <property type="entry name" value="SULFATASE N-TERMINAL DOMAIN-CONTAINING PROTEIN"/>
    <property type="match status" value="1"/>
</dbReference>
<dbReference type="InterPro" id="IPR000917">
    <property type="entry name" value="Sulfatase_N"/>
</dbReference>
<organism evidence="2 3">
    <name type="scientific">Candidatus Vogelbacteria bacterium RIFOXYD1_FULL_46_19</name>
    <dbReference type="NCBI Taxonomy" id="1802439"/>
    <lineage>
        <taxon>Bacteria</taxon>
        <taxon>Candidatus Vogeliibacteriota</taxon>
    </lineage>
</organism>
<dbReference type="CDD" id="cd16148">
    <property type="entry name" value="sulfatase_like"/>
    <property type="match status" value="1"/>
</dbReference>
<accession>A0A1G2QHC9</accession>
<dbReference type="EMBL" id="MHTK01000006">
    <property type="protein sequence ID" value="OHA59422.1"/>
    <property type="molecule type" value="Genomic_DNA"/>
</dbReference>
<sequence length="380" mass="43032">MQKKKNLIFVSLDTVRADVAYSGKFEAIEKLRNVGVTFLNTISSSPLTPVSHSTVFTGLQPFNHGVRHLFKEQINKNVPVLAEILKSEGYKTGAIVSCPGMNRWYGFSRGFDHYDDEIPLLADGSDPLQTVDVKKRGTALKRAEVVIDRAIQWISKNKDEQPFFAFLHFFDAHWPYEAPKKFAGDNIYEEEVAYSAHHFGLFMKEMEEMNLLSNTTVVCFSDHGEDLDGMYPNDKGGEKLGHPEELGHGCLLYDQTQKVVLIIKDPSLKEGINIEEQVRLVDIMPTTLELLNIKKRVFSFDGISILPAISGEKLNLPAYSETFYPEEQTVATGGKFLETCNKKSIRLKNSEKIITHLNSDYIEVYDLKQDPNEMKNLSKN</sequence>
<reference evidence="2 3" key="1">
    <citation type="journal article" date="2016" name="Nat. Commun.">
        <title>Thousands of microbial genomes shed light on interconnected biogeochemical processes in an aquifer system.</title>
        <authorList>
            <person name="Anantharaman K."/>
            <person name="Brown C.T."/>
            <person name="Hug L.A."/>
            <person name="Sharon I."/>
            <person name="Castelle C.J."/>
            <person name="Probst A.J."/>
            <person name="Thomas B.C."/>
            <person name="Singh A."/>
            <person name="Wilkins M.J."/>
            <person name="Karaoz U."/>
            <person name="Brodie E.L."/>
            <person name="Williams K.H."/>
            <person name="Hubbard S.S."/>
            <person name="Banfield J.F."/>
        </authorList>
    </citation>
    <scope>NUCLEOTIDE SEQUENCE [LARGE SCALE GENOMIC DNA]</scope>
</reference>
<feature type="domain" description="Sulfatase N-terminal" evidence="1">
    <location>
        <begin position="5"/>
        <end position="293"/>
    </location>
</feature>
<comment type="caution">
    <text evidence="2">The sequence shown here is derived from an EMBL/GenBank/DDBJ whole genome shotgun (WGS) entry which is preliminary data.</text>
</comment>
<proteinExistence type="predicted"/>
<evidence type="ECO:0000313" key="2">
    <source>
        <dbReference type="EMBL" id="OHA59422.1"/>
    </source>
</evidence>
<dbReference type="STRING" id="1802439.A2589_00945"/>
<gene>
    <name evidence="2" type="ORF">A2589_00945</name>
</gene>
<evidence type="ECO:0000259" key="1">
    <source>
        <dbReference type="Pfam" id="PF00884"/>
    </source>
</evidence>
<dbReference type="PANTHER" id="PTHR43751">
    <property type="entry name" value="SULFATASE"/>
    <property type="match status" value="1"/>
</dbReference>
<name>A0A1G2QHC9_9BACT</name>
<dbReference type="Proteomes" id="UP000177838">
    <property type="component" value="Unassembled WGS sequence"/>
</dbReference>
<dbReference type="InterPro" id="IPR017850">
    <property type="entry name" value="Alkaline_phosphatase_core_sf"/>
</dbReference>
<evidence type="ECO:0000313" key="3">
    <source>
        <dbReference type="Proteomes" id="UP000177838"/>
    </source>
</evidence>
<dbReference type="Pfam" id="PF00884">
    <property type="entry name" value="Sulfatase"/>
    <property type="match status" value="1"/>
</dbReference>
<dbReference type="Gene3D" id="3.40.720.10">
    <property type="entry name" value="Alkaline Phosphatase, subunit A"/>
    <property type="match status" value="2"/>
</dbReference>
<dbReference type="AlphaFoldDB" id="A0A1G2QHC9"/>
<dbReference type="InterPro" id="IPR052701">
    <property type="entry name" value="GAG_Ulvan_Degrading_Sulfatases"/>
</dbReference>
<protein>
    <recommendedName>
        <fullName evidence="1">Sulfatase N-terminal domain-containing protein</fullName>
    </recommendedName>
</protein>